<keyword evidence="2" id="KW-0964">Secreted</keyword>
<dbReference type="STRING" id="554065.E1ZTW5"/>
<reference evidence="3 4" key="1">
    <citation type="journal article" date="2010" name="Plant Cell">
        <title>The Chlorella variabilis NC64A genome reveals adaptation to photosymbiosis, coevolution with viruses, and cryptic sex.</title>
        <authorList>
            <person name="Blanc G."/>
            <person name="Duncan G."/>
            <person name="Agarkova I."/>
            <person name="Borodovsky M."/>
            <person name="Gurnon J."/>
            <person name="Kuo A."/>
            <person name="Lindquist E."/>
            <person name="Lucas S."/>
            <person name="Pangilinan J."/>
            <person name="Polle J."/>
            <person name="Salamov A."/>
            <person name="Terry A."/>
            <person name="Yamada T."/>
            <person name="Dunigan D.D."/>
            <person name="Grigoriev I.V."/>
            <person name="Claverie J.M."/>
            <person name="Van Etten J.L."/>
        </authorList>
    </citation>
    <scope>NUCLEOTIDE SEQUENCE [LARGE SCALE GENOMIC DNA]</scope>
    <source>
        <strain evidence="3 4">NC64A</strain>
    </source>
</reference>
<dbReference type="InterPro" id="IPR036444">
    <property type="entry name" value="PLipase_A2_dom_sf"/>
</dbReference>
<dbReference type="AlphaFoldDB" id="E1ZTW5"/>
<organism evidence="4">
    <name type="scientific">Chlorella variabilis</name>
    <name type="common">Green alga</name>
    <dbReference type="NCBI Taxonomy" id="554065"/>
    <lineage>
        <taxon>Eukaryota</taxon>
        <taxon>Viridiplantae</taxon>
        <taxon>Chlorophyta</taxon>
        <taxon>core chlorophytes</taxon>
        <taxon>Trebouxiophyceae</taxon>
        <taxon>Chlorellales</taxon>
        <taxon>Chlorellaceae</taxon>
        <taxon>Chlorella clade</taxon>
        <taxon>Chlorella</taxon>
    </lineage>
</organism>
<dbReference type="GO" id="GO:0050482">
    <property type="term" value="P:arachidonate secretion"/>
    <property type="evidence" value="ECO:0007669"/>
    <property type="project" value="InterPro"/>
</dbReference>
<dbReference type="GO" id="GO:0005576">
    <property type="term" value="C:extracellular region"/>
    <property type="evidence" value="ECO:0007669"/>
    <property type="project" value="UniProtKB-SubCell"/>
</dbReference>
<dbReference type="InterPro" id="IPR033113">
    <property type="entry name" value="PLA2_histidine"/>
</dbReference>
<dbReference type="KEGG" id="cvr:CHLNCDRAFT_142560"/>
<protein>
    <recommendedName>
        <fullName evidence="5">Phospholipase A2 domain-containing protein</fullName>
    </recommendedName>
</protein>
<dbReference type="GeneID" id="17350158"/>
<comment type="subcellular location">
    <subcellularLocation>
        <location evidence="1">Secreted</location>
    </subcellularLocation>
</comment>
<evidence type="ECO:0000313" key="4">
    <source>
        <dbReference type="Proteomes" id="UP000008141"/>
    </source>
</evidence>
<evidence type="ECO:0000256" key="2">
    <source>
        <dbReference type="ARBA" id="ARBA00022525"/>
    </source>
</evidence>
<name>E1ZTW5_CHLVA</name>
<keyword evidence="4" id="KW-1185">Reference proteome</keyword>
<gene>
    <name evidence="3" type="ORF">CHLNCDRAFT_142560</name>
</gene>
<accession>E1ZTW5</accession>
<sequence length="101" mass="11264">MQDHCCHIHDLCHQQPEQQAAYRYCEMGNPGLDTFLRSFGVACQCDAALVRCIDRVRGRCDSLPSEQRGGCRARNAYKLSKAADIHLAFTFLDNCAKCPAA</sequence>
<dbReference type="SUPFAM" id="SSF48619">
    <property type="entry name" value="Phospholipase A2, PLA2"/>
    <property type="match status" value="1"/>
</dbReference>
<dbReference type="GO" id="GO:0004623">
    <property type="term" value="F:phospholipase A2 activity"/>
    <property type="evidence" value="ECO:0007669"/>
    <property type="project" value="InterPro"/>
</dbReference>
<evidence type="ECO:0008006" key="5">
    <source>
        <dbReference type="Google" id="ProtNLM"/>
    </source>
</evidence>
<dbReference type="EMBL" id="GL433875">
    <property type="protein sequence ID" value="EFN50734.1"/>
    <property type="molecule type" value="Genomic_DNA"/>
</dbReference>
<dbReference type="RefSeq" id="XP_005842846.1">
    <property type="nucleotide sequence ID" value="XM_005842784.1"/>
</dbReference>
<dbReference type="InParanoid" id="E1ZTW5"/>
<dbReference type="OrthoDB" id="5841574at2759"/>
<proteinExistence type="predicted"/>
<evidence type="ECO:0000256" key="1">
    <source>
        <dbReference type="ARBA" id="ARBA00004613"/>
    </source>
</evidence>
<dbReference type="Proteomes" id="UP000008141">
    <property type="component" value="Unassembled WGS sequence"/>
</dbReference>
<evidence type="ECO:0000313" key="3">
    <source>
        <dbReference type="EMBL" id="EFN50734.1"/>
    </source>
</evidence>
<dbReference type="GO" id="GO:0006644">
    <property type="term" value="P:phospholipid metabolic process"/>
    <property type="evidence" value="ECO:0007669"/>
    <property type="project" value="InterPro"/>
</dbReference>
<dbReference type="PROSITE" id="PS00118">
    <property type="entry name" value="PA2_HIS"/>
    <property type="match status" value="1"/>
</dbReference>